<protein>
    <recommendedName>
        <fullName evidence="5">Cohesin domain-containing protein</fullName>
    </recommendedName>
</protein>
<dbReference type="Gene3D" id="2.60.120.260">
    <property type="entry name" value="Galactose-binding domain-like"/>
    <property type="match status" value="1"/>
</dbReference>
<feature type="domain" description="Carbohydrate esterase 2 N-terminal" evidence="2">
    <location>
        <begin position="74"/>
        <end position="160"/>
    </location>
</feature>
<organism evidence="3 4">
    <name type="scientific">Paenibacillus alvei</name>
    <name type="common">Bacillus alvei</name>
    <dbReference type="NCBI Taxonomy" id="44250"/>
    <lineage>
        <taxon>Bacteria</taxon>
        <taxon>Bacillati</taxon>
        <taxon>Bacillota</taxon>
        <taxon>Bacilli</taxon>
        <taxon>Bacillales</taxon>
        <taxon>Paenibacillaceae</taxon>
        <taxon>Paenibacillus</taxon>
    </lineage>
</organism>
<dbReference type="InterPro" id="IPR008965">
    <property type="entry name" value="CBM2/CBM3_carb-bd_dom_sf"/>
</dbReference>
<evidence type="ECO:0000259" key="2">
    <source>
        <dbReference type="Pfam" id="PF17996"/>
    </source>
</evidence>
<dbReference type="GO" id="GO:0030246">
    <property type="term" value="F:carbohydrate binding"/>
    <property type="evidence" value="ECO:0007669"/>
    <property type="project" value="InterPro"/>
</dbReference>
<comment type="caution">
    <text evidence="3">The sequence shown here is derived from an EMBL/GenBank/DDBJ whole genome shotgun (WGS) entry which is preliminary data.</text>
</comment>
<dbReference type="InterPro" id="IPR040794">
    <property type="entry name" value="CE2_N"/>
</dbReference>
<dbReference type="AlphaFoldDB" id="A0AAP7A0X7"/>
<dbReference type="CDD" id="cd08547">
    <property type="entry name" value="Type_II_cohesin"/>
    <property type="match status" value="1"/>
</dbReference>
<dbReference type="Pfam" id="PF00963">
    <property type="entry name" value="Cohesin"/>
    <property type="match status" value="1"/>
</dbReference>
<sequence>MGKKMLSAFLAGLMLFLMIPVTTVFGAAKVGETLVKPEEGWTRYSYKSPQITYSGKGWHEYGGIEFETVAKDAAFKFNFTGTSFRIISINYSTASDNISVIIDGKEAKTLSLKGPSDYTHRLKYEVTGLSDKEHSVQFINNKDNEYIILQGIDLPASAELKPFNPDIPFTEPVLDVTSVSDRVYLNEEFTVQLALNNVQNIYAEDFTIDYDKTRFQLVGFETTDKMLIVLHSDDPLRFITASKGKANGINGDGVLLHLKFKAIGLGKGKVDATKAKIADNGKTELTLATENVGEKTIEVIANANTDFSLKHLGQLAYYYEDDKSNLSTDLKDLLGQAGSIGDVDLNKLVQEILANPNYDFNK</sequence>
<dbReference type="Gene3D" id="2.60.40.680">
    <property type="match status" value="1"/>
</dbReference>
<dbReference type="RefSeq" id="WP_171419027.1">
    <property type="nucleotide sequence ID" value="NZ_JABFOR010000043.1"/>
</dbReference>
<gene>
    <name evidence="3" type="ORF">HMI46_22800</name>
</gene>
<evidence type="ECO:0000313" key="3">
    <source>
        <dbReference type="EMBL" id="NOJ73361.1"/>
    </source>
</evidence>
<dbReference type="Pfam" id="PF17996">
    <property type="entry name" value="CE2_N"/>
    <property type="match status" value="1"/>
</dbReference>
<dbReference type="SUPFAM" id="SSF49384">
    <property type="entry name" value="Carbohydrate-binding domain"/>
    <property type="match status" value="1"/>
</dbReference>
<dbReference type="GO" id="GO:0000272">
    <property type="term" value="P:polysaccharide catabolic process"/>
    <property type="evidence" value="ECO:0007669"/>
    <property type="project" value="InterPro"/>
</dbReference>
<reference evidence="3 4" key="1">
    <citation type="submission" date="2020-05" db="EMBL/GenBank/DDBJ databases">
        <title>Whole genome sequencing and identification of novel metabolites from Paenibacillus alvei strain JR949.</title>
        <authorList>
            <person name="Rajendhran J."/>
            <person name="Sree Pranav P."/>
            <person name="Mahalakshmi B."/>
            <person name="Karthikeyan R."/>
        </authorList>
    </citation>
    <scope>NUCLEOTIDE SEQUENCE [LARGE SCALE GENOMIC DNA]</scope>
    <source>
        <strain evidence="3 4">JR949</strain>
    </source>
</reference>
<proteinExistence type="predicted"/>
<dbReference type="EMBL" id="JABFOR010000043">
    <property type="protein sequence ID" value="NOJ73361.1"/>
    <property type="molecule type" value="Genomic_DNA"/>
</dbReference>
<evidence type="ECO:0000313" key="4">
    <source>
        <dbReference type="Proteomes" id="UP000552038"/>
    </source>
</evidence>
<evidence type="ECO:0000259" key="1">
    <source>
        <dbReference type="Pfam" id="PF00963"/>
    </source>
</evidence>
<accession>A0AAP7A0X7</accession>
<name>A0AAP7A0X7_PAEAL</name>
<dbReference type="Proteomes" id="UP000552038">
    <property type="component" value="Unassembled WGS sequence"/>
</dbReference>
<feature type="domain" description="Cohesin" evidence="1">
    <location>
        <begin position="175"/>
        <end position="289"/>
    </location>
</feature>
<dbReference type="InterPro" id="IPR002102">
    <property type="entry name" value="Cohesin_dom"/>
</dbReference>
<evidence type="ECO:0008006" key="5">
    <source>
        <dbReference type="Google" id="ProtNLM"/>
    </source>
</evidence>